<feature type="non-terminal residue" evidence="2">
    <location>
        <position position="1"/>
    </location>
</feature>
<accession>A0AAN4ZNR1</accession>
<feature type="compositionally biased region" description="Polar residues" evidence="1">
    <location>
        <begin position="61"/>
        <end position="72"/>
    </location>
</feature>
<organism evidence="2 3">
    <name type="scientific">Pristionchus mayeri</name>
    <dbReference type="NCBI Taxonomy" id="1317129"/>
    <lineage>
        <taxon>Eukaryota</taxon>
        <taxon>Metazoa</taxon>
        <taxon>Ecdysozoa</taxon>
        <taxon>Nematoda</taxon>
        <taxon>Chromadorea</taxon>
        <taxon>Rhabditida</taxon>
        <taxon>Rhabditina</taxon>
        <taxon>Diplogasteromorpha</taxon>
        <taxon>Diplogasteroidea</taxon>
        <taxon>Neodiplogasteridae</taxon>
        <taxon>Pristionchus</taxon>
    </lineage>
</organism>
<evidence type="ECO:0000256" key="1">
    <source>
        <dbReference type="SAM" id="MobiDB-lite"/>
    </source>
</evidence>
<evidence type="ECO:0000313" key="3">
    <source>
        <dbReference type="Proteomes" id="UP001328107"/>
    </source>
</evidence>
<protein>
    <recommendedName>
        <fullName evidence="4">C2H2-type domain-containing protein</fullName>
    </recommendedName>
</protein>
<gene>
    <name evidence="2" type="ORF">PMAYCL1PPCAC_14296</name>
</gene>
<proteinExistence type="predicted"/>
<feature type="non-terminal residue" evidence="2">
    <location>
        <position position="184"/>
    </location>
</feature>
<feature type="compositionally biased region" description="Basic and acidic residues" evidence="1">
    <location>
        <begin position="103"/>
        <end position="113"/>
    </location>
</feature>
<sequence>SESMENMDKDSFDNEGFGGDQMEYMNDPMLNEDMDNQVGFQDSLSYYQFENSDGVKEALDNTVNIPKDSSATVEVRNRRRSTRNISKSVKYADSMEESDKDDEPTLKKVKSEATEIGPKKRRSSAKGNSQSKTVQMSSKDTNSDKNDLECPECNFRSKSVSTWQTHLRINHSTNPYLAGCLLRC</sequence>
<feature type="region of interest" description="Disordered" evidence="1">
    <location>
        <begin position="1"/>
        <end position="35"/>
    </location>
</feature>
<feature type="compositionally biased region" description="Basic and acidic residues" evidence="1">
    <location>
        <begin position="1"/>
        <end position="12"/>
    </location>
</feature>
<keyword evidence="3" id="KW-1185">Reference proteome</keyword>
<reference evidence="3" key="1">
    <citation type="submission" date="2022-10" db="EMBL/GenBank/DDBJ databases">
        <title>Genome assembly of Pristionchus species.</title>
        <authorList>
            <person name="Yoshida K."/>
            <person name="Sommer R.J."/>
        </authorList>
    </citation>
    <scope>NUCLEOTIDE SEQUENCE [LARGE SCALE GENOMIC DNA]</scope>
    <source>
        <strain evidence="3">RS5460</strain>
    </source>
</reference>
<dbReference type="EMBL" id="BTRK01000003">
    <property type="protein sequence ID" value="GMR44101.1"/>
    <property type="molecule type" value="Genomic_DNA"/>
</dbReference>
<feature type="region of interest" description="Disordered" evidence="1">
    <location>
        <begin position="58"/>
        <end position="150"/>
    </location>
</feature>
<evidence type="ECO:0000313" key="2">
    <source>
        <dbReference type="EMBL" id="GMR44101.1"/>
    </source>
</evidence>
<name>A0AAN4ZNR1_9BILA</name>
<dbReference type="AlphaFoldDB" id="A0AAN4ZNR1"/>
<comment type="caution">
    <text evidence="2">The sequence shown here is derived from an EMBL/GenBank/DDBJ whole genome shotgun (WGS) entry which is preliminary data.</text>
</comment>
<dbReference type="Proteomes" id="UP001328107">
    <property type="component" value="Unassembled WGS sequence"/>
</dbReference>
<feature type="compositionally biased region" description="Polar residues" evidence="1">
    <location>
        <begin position="125"/>
        <end position="140"/>
    </location>
</feature>
<evidence type="ECO:0008006" key="4">
    <source>
        <dbReference type="Google" id="ProtNLM"/>
    </source>
</evidence>